<name>A0A9P1H406_9PEZI</name>
<evidence type="ECO:0000256" key="3">
    <source>
        <dbReference type="ARBA" id="ARBA00022737"/>
    </source>
</evidence>
<dbReference type="GO" id="GO:0008380">
    <property type="term" value="P:RNA splicing"/>
    <property type="evidence" value="ECO:0007669"/>
    <property type="project" value="UniProtKB-KW"/>
</dbReference>
<gene>
    <name evidence="12" type="ORF">PPNO1_LOCUS4706</name>
</gene>
<proteinExistence type="predicted"/>
<protein>
    <recommendedName>
        <fullName evidence="8">U4/U6 snRNA-associated-splicing factor PRP24</fullName>
    </recommendedName>
</protein>
<dbReference type="Pfam" id="PF16842">
    <property type="entry name" value="RRM_occluded"/>
    <property type="match status" value="1"/>
</dbReference>
<dbReference type="Gene3D" id="3.30.70.330">
    <property type="match status" value="4"/>
</dbReference>
<dbReference type="GO" id="GO:0003729">
    <property type="term" value="F:mRNA binding"/>
    <property type="evidence" value="ECO:0007669"/>
    <property type="project" value="TreeGrafter"/>
</dbReference>
<evidence type="ECO:0000256" key="7">
    <source>
        <dbReference type="ARBA" id="ARBA00093374"/>
    </source>
</evidence>
<dbReference type="Proteomes" id="UP000838763">
    <property type="component" value="Unassembled WGS sequence"/>
</dbReference>
<evidence type="ECO:0000256" key="2">
    <source>
        <dbReference type="ARBA" id="ARBA00022664"/>
    </source>
</evidence>
<dbReference type="SMART" id="SM00360">
    <property type="entry name" value="RRM"/>
    <property type="match status" value="4"/>
</dbReference>
<evidence type="ECO:0000256" key="6">
    <source>
        <dbReference type="ARBA" id="ARBA00023242"/>
    </source>
</evidence>
<dbReference type="PROSITE" id="PS50102">
    <property type="entry name" value="RRM"/>
    <property type="match status" value="4"/>
</dbReference>
<accession>A0A9P1H406</accession>
<feature type="domain" description="RRM" evidence="11">
    <location>
        <begin position="768"/>
        <end position="840"/>
    </location>
</feature>
<dbReference type="Pfam" id="PF00076">
    <property type="entry name" value="RRM_1"/>
    <property type="match status" value="3"/>
</dbReference>
<dbReference type="EMBL" id="CALLCH030000012">
    <property type="protein sequence ID" value="CAI4214983.1"/>
    <property type="molecule type" value="Genomic_DNA"/>
</dbReference>
<dbReference type="CDD" id="cd00590">
    <property type="entry name" value="RRM_SF"/>
    <property type="match status" value="1"/>
</dbReference>
<dbReference type="InterPro" id="IPR031766">
    <property type="entry name" value="RRM_occluded"/>
</dbReference>
<dbReference type="AlphaFoldDB" id="A0A9P1H406"/>
<feature type="domain" description="RRM" evidence="11">
    <location>
        <begin position="640"/>
        <end position="717"/>
    </location>
</feature>
<dbReference type="PANTHER" id="PTHR23003:SF62">
    <property type="entry name" value="SERINE_ARGININE (SR)-TYPE SHUTTLING MRNA BINDING PROTEIN NPL3"/>
    <property type="match status" value="1"/>
</dbReference>
<dbReference type="InterPro" id="IPR000504">
    <property type="entry name" value="RRM_dom"/>
</dbReference>
<dbReference type="GO" id="GO:0005688">
    <property type="term" value="C:U6 snRNP"/>
    <property type="evidence" value="ECO:0007669"/>
    <property type="project" value="UniProtKB-ARBA"/>
</dbReference>
<keyword evidence="3" id="KW-0677">Repeat</keyword>
<dbReference type="InterPro" id="IPR012677">
    <property type="entry name" value="Nucleotide-bd_a/b_plait_sf"/>
</dbReference>
<sequence length="946" mass="105660">MTPVASDPTNPVGQDNWVAYVEEACRTANDLEKRVNAIELYKRAISAEPGSLRIWRAYCEYFHSLYVACQTADPSWSGEELMMGREIFSLDADLQLWQSAYEDRFSSFLSEYNRQSWESTMKQVTADAQGAKAILGDRERFEFRLEKAVRAHDIEAEGVATKEYLAWEIAQTRTKDEGSYMRDDLCRGLFSRALTAEEAGLSFAEIEQIKHAATNNSQIYRDGLTSLLEMYVAWCGYLKRTAMNPTASEEAIDVADVGLPAALESVDVLGKRLYDDQYQGDPDFRLERIYIQYLTEKEGDLDEARTQWEKLARKSLYSDRYDFWRAYYLWEMQIFFSQPKSHLNSAPTSDRPIPGKATVIISRAVNQKTLDWPERAISAYLQHCNDYESPNTIRRARDNVHKVRIVVAKRREREAEEAAAAYAQQAEAHQQALAASGVDTNPLKRTILFLPIPHQAPKESAATPSVRDREHTTVLINNLPADATQTAIKKYLKDFGRIQNITLVQNKDTDTSTALVEFASVQDATDAISFRDSKYFGQNQIRVTSGAKLTVFVTNYPPVADDEYMRSLFKECGDILSVRWPSLKFNTRRRFCYLSFRDQEASAKAVKLDGKVLEGTFKLEVKYSDPAKKKKREGAVSEGREVRVSNLDDSLKEEDIRDVFSKYGGLTRVNLVESRRGKGYSSMFLEYEKKEYAERAVAELNNTKLRSRILSVELAVQPKTKVSAKVINPAAREGSPRDAEGDEVMQDGGTPTEAGGAQTRHSGPVSARKIALMNLPETINHARVEALLKPVGAFHKLVYQPGKGTAVVEFFDEATAGRASLQLDGAEIEGVKIQTGSLADLARFTKAAPEEGAPSRQASDKDKGKKVSAGSGPATGAKPVLMQPVTVRRPVLGRGAVQAQRRGIPKAGSEESDAQKTESKPKSNAEFKAMFLSDRPGVSESKKDTV</sequence>
<organism evidence="12 13">
    <name type="scientific">Parascedosporium putredinis</name>
    <dbReference type="NCBI Taxonomy" id="1442378"/>
    <lineage>
        <taxon>Eukaryota</taxon>
        <taxon>Fungi</taxon>
        <taxon>Dikarya</taxon>
        <taxon>Ascomycota</taxon>
        <taxon>Pezizomycotina</taxon>
        <taxon>Sordariomycetes</taxon>
        <taxon>Hypocreomycetidae</taxon>
        <taxon>Microascales</taxon>
        <taxon>Microascaceae</taxon>
        <taxon>Parascedosporium</taxon>
    </lineage>
</organism>
<evidence type="ECO:0000256" key="10">
    <source>
        <dbReference type="SAM" id="MobiDB-lite"/>
    </source>
</evidence>
<keyword evidence="13" id="KW-1185">Reference proteome</keyword>
<keyword evidence="2" id="KW-0507">mRNA processing</keyword>
<comment type="subcellular location">
    <subcellularLocation>
        <location evidence="1">Nucleus</location>
    </subcellularLocation>
</comment>
<evidence type="ECO:0000256" key="4">
    <source>
        <dbReference type="ARBA" id="ARBA00022884"/>
    </source>
</evidence>
<feature type="domain" description="RRM" evidence="11">
    <location>
        <begin position="549"/>
        <end position="626"/>
    </location>
</feature>
<keyword evidence="4 9" id="KW-0694">RNA-binding</keyword>
<dbReference type="GO" id="GO:0005737">
    <property type="term" value="C:cytoplasm"/>
    <property type="evidence" value="ECO:0007669"/>
    <property type="project" value="TreeGrafter"/>
</dbReference>
<comment type="caution">
    <text evidence="12">The sequence shown here is derived from an EMBL/GenBank/DDBJ whole genome shotgun (WGS) entry which is preliminary data.</text>
</comment>
<reference evidence="12" key="1">
    <citation type="submission" date="2022-11" db="EMBL/GenBank/DDBJ databases">
        <authorList>
            <person name="Scott C."/>
            <person name="Bruce N."/>
        </authorList>
    </citation>
    <scope>NUCLEOTIDE SEQUENCE</scope>
</reference>
<evidence type="ECO:0000256" key="9">
    <source>
        <dbReference type="PROSITE-ProRule" id="PRU00176"/>
    </source>
</evidence>
<evidence type="ECO:0000256" key="5">
    <source>
        <dbReference type="ARBA" id="ARBA00023187"/>
    </source>
</evidence>
<evidence type="ECO:0000256" key="8">
    <source>
        <dbReference type="ARBA" id="ARBA00093627"/>
    </source>
</evidence>
<feature type="region of interest" description="Disordered" evidence="10">
    <location>
        <begin position="728"/>
        <end position="765"/>
    </location>
</feature>
<feature type="compositionally biased region" description="Basic and acidic residues" evidence="10">
    <location>
        <begin position="913"/>
        <end position="925"/>
    </location>
</feature>
<evidence type="ECO:0000256" key="1">
    <source>
        <dbReference type="ARBA" id="ARBA00004123"/>
    </source>
</evidence>
<feature type="region of interest" description="Disordered" evidence="10">
    <location>
        <begin position="847"/>
        <end position="946"/>
    </location>
</feature>
<dbReference type="GO" id="GO:0006397">
    <property type="term" value="P:mRNA processing"/>
    <property type="evidence" value="ECO:0007669"/>
    <property type="project" value="UniProtKB-KW"/>
</dbReference>
<keyword evidence="6" id="KW-0539">Nucleus</keyword>
<dbReference type="SUPFAM" id="SSF54928">
    <property type="entry name" value="RNA-binding domain, RBD"/>
    <property type="match status" value="3"/>
</dbReference>
<evidence type="ECO:0000313" key="12">
    <source>
        <dbReference type="EMBL" id="CAI4214983.1"/>
    </source>
</evidence>
<dbReference type="SMART" id="SM00386">
    <property type="entry name" value="HAT"/>
    <property type="match status" value="2"/>
</dbReference>
<evidence type="ECO:0000313" key="13">
    <source>
        <dbReference type="Proteomes" id="UP000838763"/>
    </source>
</evidence>
<dbReference type="OrthoDB" id="360390at2759"/>
<dbReference type="InterPro" id="IPR035979">
    <property type="entry name" value="RBD_domain_sf"/>
</dbReference>
<dbReference type="InterPro" id="IPR003107">
    <property type="entry name" value="HAT"/>
</dbReference>
<dbReference type="FunFam" id="3.30.70.330:FF:000365">
    <property type="entry name" value="U4/U6 snRNA-associated-splicing factor PRP24"/>
    <property type="match status" value="1"/>
</dbReference>
<comment type="function">
    <text evidence="7">Functions as a recycling factor of the spliceosome, a machinery that forms on each precursor-messenger RNA (pre-mRNA) and catalyzes the removal of introns. Chaperones the re-annealing of U4 and U6 snRNAs (small nuclear RNAs) released from previous rounds of splicing, an initial step in reforming the U4/U6-U5 tri-snRNP (small nuclear ribonucleoprotein) that can reassemble into another spliceosome complex; this step involves binding U6 and facilitating the unwinding of the U6 internal stem loop, followed by base-pairing of U6 to U4.</text>
</comment>
<feature type="domain" description="RRM" evidence="11">
    <location>
        <begin position="472"/>
        <end position="548"/>
    </location>
</feature>
<dbReference type="PANTHER" id="PTHR23003">
    <property type="entry name" value="RNA RECOGNITION MOTIF RRM DOMAIN CONTAINING PROTEIN"/>
    <property type="match status" value="1"/>
</dbReference>
<keyword evidence="5" id="KW-0508">mRNA splicing</keyword>
<evidence type="ECO:0000259" key="11">
    <source>
        <dbReference type="PROSITE" id="PS50102"/>
    </source>
</evidence>
<dbReference type="InterPro" id="IPR050374">
    <property type="entry name" value="RRT5_SRSF_SR"/>
</dbReference>